<dbReference type="Gene3D" id="1.20.140.10">
    <property type="entry name" value="Butyryl-CoA Dehydrogenase, subunit A, domain 3"/>
    <property type="match status" value="1"/>
</dbReference>
<keyword evidence="14" id="KW-0472">Membrane</keyword>
<dbReference type="PANTHER" id="PTHR48083">
    <property type="entry name" value="MEDIUM-CHAIN SPECIFIC ACYL-COA DEHYDROGENASE, MITOCHONDRIAL-RELATED"/>
    <property type="match status" value="1"/>
</dbReference>
<protein>
    <recommendedName>
        <fullName evidence="6">Acyl-coenzyme A dehydrogenase</fullName>
        <ecNumber evidence="4">1.3.8.7</ecNumber>
        <ecNumber evidence="5">1.3.8.8</ecNumber>
    </recommendedName>
</protein>
<dbReference type="GO" id="GO:0050660">
    <property type="term" value="F:flavin adenine dinucleotide binding"/>
    <property type="evidence" value="ECO:0007669"/>
    <property type="project" value="InterPro"/>
</dbReference>
<dbReference type="NCBIfam" id="NF038187">
    <property type="entry name" value="FadE_coli"/>
    <property type="match status" value="1"/>
</dbReference>
<evidence type="ECO:0000256" key="5">
    <source>
        <dbReference type="ARBA" id="ARBA00012040"/>
    </source>
</evidence>
<feature type="domain" description="Acyl-CoA dehydrogenase/oxidase N-terminal" evidence="16">
    <location>
        <begin position="133"/>
        <end position="233"/>
    </location>
</feature>
<evidence type="ECO:0000256" key="10">
    <source>
        <dbReference type="ARBA" id="ARBA00023002"/>
    </source>
</evidence>
<dbReference type="Gene3D" id="2.40.110.10">
    <property type="entry name" value="Butyryl-CoA Dehydrogenase, subunit A, domain 2"/>
    <property type="match status" value="1"/>
</dbReference>
<dbReference type="GO" id="GO:0005737">
    <property type="term" value="C:cytoplasm"/>
    <property type="evidence" value="ECO:0007669"/>
    <property type="project" value="TreeGrafter"/>
</dbReference>
<dbReference type="SUPFAM" id="SSF47203">
    <property type="entry name" value="Acyl-CoA dehydrogenase C-terminal domain-like"/>
    <property type="match status" value="1"/>
</dbReference>
<evidence type="ECO:0000313" key="19">
    <source>
        <dbReference type="Proteomes" id="UP000500801"/>
    </source>
</evidence>
<evidence type="ECO:0000256" key="14">
    <source>
        <dbReference type="SAM" id="Phobius"/>
    </source>
</evidence>
<dbReference type="InterPro" id="IPR009100">
    <property type="entry name" value="AcylCoA_DH/oxidase_NM_dom_sf"/>
</dbReference>
<keyword evidence="8" id="KW-0274">FAD</keyword>
<dbReference type="NCBIfam" id="NF007000">
    <property type="entry name" value="PRK09463.1"/>
    <property type="match status" value="1"/>
</dbReference>
<reference evidence="18 19" key="1">
    <citation type="submission" date="2018-11" db="EMBL/GenBank/DDBJ databases">
        <title>Complete genome sequence of Dickeya zeae strain CE1 infecting Canna edulis Ker-Gawl. in China.</title>
        <authorList>
            <person name="Zhang J."/>
            <person name="Lin B."/>
            <person name="Shen H."/>
            <person name="Jiang S."/>
            <person name="Pu X."/>
            <person name="Sun D."/>
        </authorList>
    </citation>
    <scope>NUCLEOTIDE SEQUENCE [LARGE SCALE GENOMIC DNA]</scope>
    <source>
        <strain evidence="18 19">CE1</strain>
    </source>
</reference>
<evidence type="ECO:0000259" key="17">
    <source>
        <dbReference type="Pfam" id="PF09317"/>
    </source>
</evidence>
<proteinExistence type="inferred from homology"/>
<dbReference type="Gene3D" id="1.10.540.10">
    <property type="entry name" value="Acyl-CoA dehydrogenase/oxidase, N-terminal domain"/>
    <property type="match status" value="1"/>
</dbReference>
<accession>A0AAE6YY25</accession>
<evidence type="ECO:0000256" key="2">
    <source>
        <dbReference type="ARBA" id="ARBA00005005"/>
    </source>
</evidence>
<name>A0AAE6YY25_9GAMM</name>
<keyword evidence="14" id="KW-1133">Transmembrane helix</keyword>
<evidence type="ECO:0000256" key="6">
    <source>
        <dbReference type="ARBA" id="ARBA00020144"/>
    </source>
</evidence>
<evidence type="ECO:0000256" key="8">
    <source>
        <dbReference type="ARBA" id="ARBA00022827"/>
    </source>
</evidence>
<comment type="pathway">
    <text evidence="2">Lipid metabolism; fatty acid beta-oxidation.</text>
</comment>
<dbReference type="PANTHER" id="PTHR48083:SF18">
    <property type="entry name" value="ACYL-COENZYME A DEHYDROGENASE"/>
    <property type="match status" value="1"/>
</dbReference>
<dbReference type="Pfam" id="PF09317">
    <property type="entry name" value="ACDH_C"/>
    <property type="match status" value="1"/>
</dbReference>
<organism evidence="18 19">
    <name type="scientific">Dickeya zeae</name>
    <dbReference type="NCBI Taxonomy" id="204042"/>
    <lineage>
        <taxon>Bacteria</taxon>
        <taxon>Pseudomonadati</taxon>
        <taxon>Pseudomonadota</taxon>
        <taxon>Gammaproteobacteria</taxon>
        <taxon>Enterobacterales</taxon>
        <taxon>Pectobacteriaceae</taxon>
        <taxon>Dickeya</taxon>
    </lineage>
</organism>
<feature type="transmembrane region" description="Helical" evidence="14">
    <location>
        <begin position="27"/>
        <end position="56"/>
    </location>
</feature>
<dbReference type="GO" id="GO:0070991">
    <property type="term" value="F:medium-chain fatty acyl-CoA dehydrogenase activity"/>
    <property type="evidence" value="ECO:0007669"/>
    <property type="project" value="UniProtKB-EC"/>
</dbReference>
<feature type="domain" description="Acyl-CoA dehydrogenase C-terminal bacterial-type" evidence="17">
    <location>
        <begin position="514"/>
        <end position="792"/>
    </location>
</feature>
<gene>
    <name evidence="18" type="ORF">DWG24_04950</name>
</gene>
<comment type="catalytic activity">
    <reaction evidence="12">
        <text>a medium-chain 2,3-saturated fatty acyl-CoA + oxidized [electron-transfer flavoprotein] + H(+) = a medium-chain (2E)-enoyl-CoA + reduced [electron-transfer flavoprotein]</text>
        <dbReference type="Rhea" id="RHEA:14477"/>
        <dbReference type="Rhea" id="RHEA-COMP:10685"/>
        <dbReference type="Rhea" id="RHEA-COMP:10686"/>
        <dbReference type="ChEBI" id="CHEBI:15378"/>
        <dbReference type="ChEBI" id="CHEBI:57692"/>
        <dbReference type="ChEBI" id="CHEBI:58307"/>
        <dbReference type="ChEBI" id="CHEBI:83723"/>
        <dbReference type="ChEBI" id="CHEBI:83726"/>
        <dbReference type="EC" id="1.3.8.7"/>
    </reaction>
</comment>
<dbReference type="InterPro" id="IPR013786">
    <property type="entry name" value="AcylCoA_DH/ox_N"/>
</dbReference>
<keyword evidence="11" id="KW-0443">Lipid metabolism</keyword>
<dbReference type="FunFam" id="1.20.140.10:FF:000009">
    <property type="entry name" value="Acyl-CoA dehydrogenase"/>
    <property type="match status" value="1"/>
</dbReference>
<dbReference type="InterPro" id="IPR046373">
    <property type="entry name" value="Acyl-CoA_Oxase/DH_mid-dom_sf"/>
</dbReference>
<dbReference type="EC" id="1.3.8.7" evidence="4"/>
<dbReference type="InterPro" id="IPR037069">
    <property type="entry name" value="AcylCoA_DH/ox_N_sf"/>
</dbReference>
<evidence type="ECO:0000256" key="13">
    <source>
        <dbReference type="ARBA" id="ARBA00049247"/>
    </source>
</evidence>
<dbReference type="Proteomes" id="UP000500801">
    <property type="component" value="Chromosome"/>
</dbReference>
<dbReference type="RefSeq" id="WP_168361723.1">
    <property type="nucleotide sequence ID" value="NZ_CP033622.1"/>
</dbReference>
<dbReference type="InterPro" id="IPR009075">
    <property type="entry name" value="AcylCo_DH/oxidase_C"/>
</dbReference>
<evidence type="ECO:0000313" key="18">
    <source>
        <dbReference type="EMBL" id="QIZ50188.1"/>
    </source>
</evidence>
<evidence type="ECO:0000256" key="7">
    <source>
        <dbReference type="ARBA" id="ARBA00022630"/>
    </source>
</evidence>
<dbReference type="SUPFAM" id="SSF56645">
    <property type="entry name" value="Acyl-CoA dehydrogenase NM domain-like"/>
    <property type="match status" value="1"/>
</dbReference>
<evidence type="ECO:0000259" key="16">
    <source>
        <dbReference type="Pfam" id="PF02771"/>
    </source>
</evidence>
<feature type="domain" description="Acyl-CoA dehydrogenase/oxidase C-terminal" evidence="15">
    <location>
        <begin position="360"/>
        <end position="507"/>
    </location>
</feature>
<keyword evidence="10" id="KW-0560">Oxidoreductase</keyword>
<dbReference type="NCBIfam" id="NF009586">
    <property type="entry name" value="PRK13026.1"/>
    <property type="match status" value="1"/>
</dbReference>
<comment type="cofactor">
    <cofactor evidence="1">
        <name>FAD</name>
        <dbReference type="ChEBI" id="CHEBI:57692"/>
    </cofactor>
</comment>
<dbReference type="Pfam" id="PF02771">
    <property type="entry name" value="Acyl-CoA_dh_N"/>
    <property type="match status" value="1"/>
</dbReference>
<dbReference type="InterPro" id="IPR036250">
    <property type="entry name" value="AcylCo_DH-like_C"/>
</dbReference>
<comment type="similarity">
    <text evidence="3">Belongs to the acyl-CoA dehydrogenase family.</text>
</comment>
<keyword evidence="14" id="KW-0812">Transmembrane</keyword>
<dbReference type="GO" id="GO:0033539">
    <property type="term" value="P:fatty acid beta-oxidation using acyl-CoA dehydrogenase"/>
    <property type="evidence" value="ECO:0007669"/>
    <property type="project" value="InterPro"/>
</dbReference>
<dbReference type="GO" id="GO:0004466">
    <property type="term" value="F:long-chain fatty acyl-CoA dehydrogenase activity"/>
    <property type="evidence" value="ECO:0007669"/>
    <property type="project" value="UniProtKB-EC"/>
</dbReference>
<evidence type="ECO:0000256" key="11">
    <source>
        <dbReference type="ARBA" id="ARBA00023098"/>
    </source>
</evidence>
<dbReference type="AlphaFoldDB" id="A0AAE6YY25"/>
<dbReference type="InterPro" id="IPR050741">
    <property type="entry name" value="Acyl-CoA_dehydrogenase"/>
</dbReference>
<evidence type="ECO:0000256" key="3">
    <source>
        <dbReference type="ARBA" id="ARBA00009347"/>
    </source>
</evidence>
<evidence type="ECO:0000256" key="4">
    <source>
        <dbReference type="ARBA" id="ARBA00012033"/>
    </source>
</evidence>
<dbReference type="FunFam" id="1.10.540.10:FF:000004">
    <property type="entry name" value="Acyl-CoA dehydrogenase"/>
    <property type="match status" value="1"/>
</dbReference>
<comment type="catalytic activity">
    <reaction evidence="13">
        <text>a long-chain 2,3-saturated fatty acyl-CoA + oxidized [electron-transfer flavoprotein] + H(+) = a long-chain (2E)-enoyl-CoA + reduced [electron-transfer flavoprotein]</text>
        <dbReference type="Rhea" id="RHEA:17721"/>
        <dbReference type="Rhea" id="RHEA-COMP:10685"/>
        <dbReference type="Rhea" id="RHEA-COMP:10686"/>
        <dbReference type="ChEBI" id="CHEBI:15378"/>
        <dbReference type="ChEBI" id="CHEBI:57692"/>
        <dbReference type="ChEBI" id="CHEBI:58307"/>
        <dbReference type="ChEBI" id="CHEBI:83721"/>
        <dbReference type="ChEBI" id="CHEBI:83727"/>
        <dbReference type="EC" id="1.3.8.8"/>
    </reaction>
</comment>
<dbReference type="FunFam" id="2.40.110.10:FF:000010">
    <property type="entry name" value="Acyl-CoA dehydrogenase"/>
    <property type="match status" value="1"/>
</dbReference>
<dbReference type="InterPro" id="IPR015396">
    <property type="entry name" value="FadE_C"/>
</dbReference>
<dbReference type="EMBL" id="CP033622">
    <property type="protein sequence ID" value="QIZ50188.1"/>
    <property type="molecule type" value="Genomic_DNA"/>
</dbReference>
<sequence length="816" mass="89516">MVAVSVLIVLLLIGALLYHRVSLWLSSAVLVLWVAVMASLHVWSAWLLLPLALAVVPLLTIPWRRRWLTAPALAAFRRVMPPMSKTEKEAIDAGTTWWEGELFRGTPDWRILHAYPRPALTPEEQAFLDGPVEEACRMANDFEITHERADLPPELWAFLKQHRFFALIIKKEYGGLEFSAYAQAMVLQKLAGVSSILAITVGVPNSLGPGELLQHYGTDEQKNHYLPRLARGDEIPCFALTSPEAGSDAGAIPDLGVVCYGHWQGQQVLGMRLTWNKRYITLAPVATVLGLAFRLYDPDHLLGTQDDIGITCALIPTQTAGVKIGRRHFPINIPFQNGPTQGENIFVPLDYIIGGPGMAGQGWRMLMECLSVGRGITLPSNATGGLKSVALATGAYARIRRQFKLPIGKMEGIEEPLARMAGNAYVMDAAATLITSGIMQGARPSVLSAIVKYHCTHRGQRGIIDAMDITGGKGICLGPSNFVARHYQGAPIAITVEGANILTRSMIIFGQGAIRCHPYILTEMNAAQNNNLKAFDQALFGHLSHIASNAMRSLWLGLTNGRTSRAPVNDITRRYYQRLNRLSANLALLADVSMGVLGGSLKRRERLSARLGDVLSQLYLASATLKRYDEEGRQEADLPLVHWGVQDCLHQAEQAIVDLLRNFPNQLVARLLRVMILPLGQVSKAPSDQLDHQLARLLQVPSATRSRLGRGLYLHTGAHHPAAQLEHALRDILAAEPIYQRLSQSAGYPLPFMQLDKLAEHGLAEGVITPEEANLLMQAETSRLRAINVDDFAPDALSAHKVESRQRVPVDADTVA</sequence>
<evidence type="ECO:0000259" key="15">
    <source>
        <dbReference type="Pfam" id="PF00441"/>
    </source>
</evidence>
<keyword evidence="9" id="KW-0276">Fatty acid metabolism</keyword>
<evidence type="ECO:0000256" key="1">
    <source>
        <dbReference type="ARBA" id="ARBA00001974"/>
    </source>
</evidence>
<evidence type="ECO:0000256" key="12">
    <source>
        <dbReference type="ARBA" id="ARBA00047882"/>
    </source>
</evidence>
<keyword evidence="7" id="KW-0285">Flavoprotein</keyword>
<evidence type="ECO:0000256" key="9">
    <source>
        <dbReference type="ARBA" id="ARBA00022832"/>
    </source>
</evidence>
<dbReference type="EC" id="1.3.8.8" evidence="5"/>
<dbReference type="InterPro" id="IPR047634">
    <property type="entry name" value="FadE"/>
</dbReference>
<feature type="transmembrane region" description="Helical" evidence="14">
    <location>
        <begin position="279"/>
        <end position="296"/>
    </location>
</feature>
<dbReference type="Pfam" id="PF00441">
    <property type="entry name" value="Acyl-CoA_dh_1"/>
    <property type="match status" value="1"/>
</dbReference>